<feature type="binding site" evidence="14">
    <location>
        <position position="47"/>
    </location>
    <ligand>
        <name>substrate</name>
    </ligand>
</feature>
<dbReference type="GO" id="GO:0005524">
    <property type="term" value="F:ATP binding"/>
    <property type="evidence" value="ECO:0007669"/>
    <property type="project" value="UniProtKB-KW"/>
</dbReference>
<dbReference type="NCBIfam" id="NF005154">
    <property type="entry name" value="PRK06635.1-2"/>
    <property type="match status" value="1"/>
</dbReference>
<dbReference type="CDD" id="cd04891">
    <property type="entry name" value="ACT_AK-LysC-DapG-like_1"/>
    <property type="match status" value="1"/>
</dbReference>
<dbReference type="SUPFAM" id="SSF53633">
    <property type="entry name" value="Carbamate kinase-like"/>
    <property type="match status" value="1"/>
</dbReference>
<proteinExistence type="inferred from homology"/>
<evidence type="ECO:0000256" key="16">
    <source>
        <dbReference type="RuleBase" id="RU004249"/>
    </source>
</evidence>
<organism evidence="18 19">
    <name type="scientific">Anaeromicrobium sediminis</name>
    <dbReference type="NCBI Taxonomy" id="1478221"/>
    <lineage>
        <taxon>Bacteria</taxon>
        <taxon>Bacillati</taxon>
        <taxon>Bacillota</taxon>
        <taxon>Clostridia</taxon>
        <taxon>Peptostreptococcales</taxon>
        <taxon>Thermotaleaceae</taxon>
        <taxon>Anaeromicrobium</taxon>
    </lineage>
</organism>
<keyword evidence="7 15" id="KW-0808">Transferase</keyword>
<keyword evidence="19" id="KW-1185">Reference proteome</keyword>
<evidence type="ECO:0000256" key="11">
    <source>
        <dbReference type="ARBA" id="ARBA00022915"/>
    </source>
</evidence>
<dbReference type="InterPro" id="IPR036393">
    <property type="entry name" value="AceGlu_kinase-like_sf"/>
</dbReference>
<dbReference type="UniPathway" id="UPA00050">
    <property type="reaction ID" value="UER00461"/>
</dbReference>
<dbReference type="GO" id="GO:0019877">
    <property type="term" value="P:diaminopimelate biosynthetic process"/>
    <property type="evidence" value="ECO:0007669"/>
    <property type="project" value="UniProtKB-KW"/>
</dbReference>
<dbReference type="Pfam" id="PF00696">
    <property type="entry name" value="AA_kinase"/>
    <property type="match status" value="1"/>
</dbReference>
<feature type="binding site" evidence="14">
    <location>
        <begin position="7"/>
        <end position="10"/>
    </location>
    <ligand>
        <name>ATP</name>
        <dbReference type="ChEBI" id="CHEBI:30616"/>
    </ligand>
</feature>
<dbReference type="Gene3D" id="3.40.1160.10">
    <property type="entry name" value="Acetylglutamate kinase-like"/>
    <property type="match status" value="1"/>
</dbReference>
<dbReference type="PROSITE" id="PS00324">
    <property type="entry name" value="ASPARTOKINASE"/>
    <property type="match status" value="1"/>
</dbReference>
<keyword evidence="9 15" id="KW-0418">Kinase</keyword>
<dbReference type="UniPathway" id="UPA00051">
    <property type="reaction ID" value="UER00462"/>
</dbReference>
<evidence type="ECO:0000256" key="6">
    <source>
        <dbReference type="ARBA" id="ARBA00022605"/>
    </source>
</evidence>
<evidence type="ECO:0000256" key="3">
    <source>
        <dbReference type="ARBA" id="ARBA00004986"/>
    </source>
</evidence>
<evidence type="ECO:0000256" key="12">
    <source>
        <dbReference type="ARBA" id="ARBA00023154"/>
    </source>
</evidence>
<comment type="function">
    <text evidence="1">Catalyzes the phosphorylation of the beta-carboxyl group of aspartic acid with ATP to yield 4-phospho-L-aspartate, which is involved in the branched biosynthetic pathway leading to the biosynthesis of amino acids threonine, isoleucine and methionine.</text>
</comment>
<dbReference type="GO" id="GO:0009088">
    <property type="term" value="P:threonine biosynthetic process"/>
    <property type="evidence" value="ECO:0007669"/>
    <property type="project" value="UniProtKB-UniPathway"/>
</dbReference>
<feature type="binding site" evidence="14">
    <location>
        <position position="74"/>
    </location>
    <ligand>
        <name>substrate</name>
    </ligand>
</feature>
<dbReference type="PIRSF" id="PIRSF000726">
    <property type="entry name" value="Asp_kin"/>
    <property type="match status" value="1"/>
</dbReference>
<evidence type="ECO:0000256" key="4">
    <source>
        <dbReference type="ARBA" id="ARBA00005139"/>
    </source>
</evidence>
<gene>
    <name evidence="18" type="ORF">CCE28_18505</name>
</gene>
<evidence type="ECO:0000256" key="7">
    <source>
        <dbReference type="ARBA" id="ARBA00022679"/>
    </source>
</evidence>
<name>A0A267MDH8_9FIRM</name>
<comment type="similarity">
    <text evidence="5 15">Belongs to the aspartokinase family.</text>
</comment>
<evidence type="ECO:0000256" key="14">
    <source>
        <dbReference type="PIRSR" id="PIRSR000726-1"/>
    </source>
</evidence>
<dbReference type="Proteomes" id="UP000216024">
    <property type="component" value="Unassembled WGS sequence"/>
</dbReference>
<dbReference type="InterPro" id="IPR002912">
    <property type="entry name" value="ACT_dom"/>
</dbReference>
<protein>
    <recommendedName>
        <fullName evidence="15">Aspartokinase</fullName>
        <ecNumber evidence="15">2.7.2.4</ecNumber>
    </recommendedName>
</protein>
<comment type="pathway">
    <text evidence="2 16">Amino-acid biosynthesis; L-lysine biosynthesis via DAP pathway; (S)-tetrahydrodipicolinate from L-aspartate: step 1/4.</text>
</comment>
<dbReference type="EC" id="2.7.2.4" evidence="15"/>
<evidence type="ECO:0000256" key="15">
    <source>
        <dbReference type="RuleBase" id="RU003448"/>
    </source>
</evidence>
<dbReference type="NCBIfam" id="NF005155">
    <property type="entry name" value="PRK06635.1-4"/>
    <property type="match status" value="1"/>
</dbReference>
<evidence type="ECO:0000313" key="19">
    <source>
        <dbReference type="Proteomes" id="UP000216024"/>
    </source>
</evidence>
<dbReference type="InterPro" id="IPR001048">
    <property type="entry name" value="Asp/Glu/Uridylate_kinase"/>
</dbReference>
<dbReference type="CDD" id="cd04923">
    <property type="entry name" value="ACT_AK-LysC-DapG-like_2"/>
    <property type="match status" value="1"/>
</dbReference>
<keyword evidence="6 16" id="KW-0028">Amino-acid biosynthesis</keyword>
<evidence type="ECO:0000256" key="1">
    <source>
        <dbReference type="ARBA" id="ARBA00003121"/>
    </source>
</evidence>
<dbReference type="GO" id="GO:0009089">
    <property type="term" value="P:lysine biosynthetic process via diaminopimelate"/>
    <property type="evidence" value="ECO:0007669"/>
    <property type="project" value="UniProtKB-UniPathway"/>
</dbReference>
<dbReference type="CDD" id="cd04261">
    <property type="entry name" value="AAK_AKii-LysC-BS"/>
    <property type="match status" value="1"/>
</dbReference>
<dbReference type="Pfam" id="PF22468">
    <property type="entry name" value="ACT_9"/>
    <property type="match status" value="1"/>
</dbReference>
<evidence type="ECO:0000259" key="17">
    <source>
        <dbReference type="PROSITE" id="PS51671"/>
    </source>
</evidence>
<dbReference type="PROSITE" id="PS51671">
    <property type="entry name" value="ACT"/>
    <property type="match status" value="2"/>
</dbReference>
<dbReference type="Gene3D" id="3.30.70.260">
    <property type="match status" value="2"/>
</dbReference>
<keyword evidence="11" id="KW-0220">Diaminopimelate biosynthesis</keyword>
<dbReference type="GO" id="GO:0005829">
    <property type="term" value="C:cytosol"/>
    <property type="evidence" value="ECO:0007669"/>
    <property type="project" value="TreeGrafter"/>
</dbReference>
<comment type="pathway">
    <text evidence="4 16">Amino-acid biosynthesis; L-threonine biosynthesis; L-threonine from L-aspartate: step 1/5.</text>
</comment>
<evidence type="ECO:0000313" key="18">
    <source>
        <dbReference type="EMBL" id="PAB57654.1"/>
    </source>
</evidence>
<dbReference type="NCBIfam" id="TIGR00657">
    <property type="entry name" value="asp_kinases"/>
    <property type="match status" value="1"/>
</dbReference>
<evidence type="ECO:0000256" key="2">
    <source>
        <dbReference type="ARBA" id="ARBA00004766"/>
    </source>
</evidence>
<dbReference type="PANTHER" id="PTHR21499:SF68">
    <property type="entry name" value="ASPARTOKINASE 2"/>
    <property type="match status" value="1"/>
</dbReference>
<feature type="domain" description="ACT" evidence="17">
    <location>
        <begin position="343"/>
        <end position="401"/>
    </location>
</feature>
<feature type="binding site" evidence="14">
    <location>
        <begin position="172"/>
        <end position="173"/>
    </location>
    <ligand>
        <name>ATP</name>
        <dbReference type="ChEBI" id="CHEBI:30616"/>
    </ligand>
</feature>
<dbReference type="InterPro" id="IPR018042">
    <property type="entry name" value="Aspartate_kinase_CS"/>
</dbReference>
<dbReference type="InterPro" id="IPR045865">
    <property type="entry name" value="ACT-like_dom_sf"/>
</dbReference>
<reference evidence="18 19" key="1">
    <citation type="submission" date="2017-06" db="EMBL/GenBank/DDBJ databases">
        <title>Draft genome sequence of anaerobic fermentative bacterium Anaeromicrobium sediminis DY2726D isolated from West Pacific Ocean sediments.</title>
        <authorList>
            <person name="Zeng X."/>
        </authorList>
    </citation>
    <scope>NUCLEOTIDE SEQUENCE [LARGE SCALE GENOMIC DNA]</scope>
    <source>
        <strain evidence="18 19">DY2726D</strain>
    </source>
</reference>
<keyword evidence="8 14" id="KW-0547">Nucleotide-binding</keyword>
<comment type="pathway">
    <text evidence="3 16">Amino-acid biosynthesis; L-methionine biosynthesis via de novo pathway; L-homoserine from L-aspartate: step 1/3.</text>
</comment>
<dbReference type="InterPro" id="IPR054352">
    <property type="entry name" value="ACT_Aspartokinase"/>
</dbReference>
<comment type="catalytic activity">
    <reaction evidence="13 15">
        <text>L-aspartate + ATP = 4-phospho-L-aspartate + ADP</text>
        <dbReference type="Rhea" id="RHEA:23776"/>
        <dbReference type="ChEBI" id="CHEBI:29991"/>
        <dbReference type="ChEBI" id="CHEBI:30616"/>
        <dbReference type="ChEBI" id="CHEBI:57535"/>
        <dbReference type="ChEBI" id="CHEBI:456216"/>
        <dbReference type="EC" id="2.7.2.4"/>
    </reaction>
</comment>
<dbReference type="InterPro" id="IPR001341">
    <property type="entry name" value="Asp_kinase"/>
</dbReference>
<dbReference type="FunFam" id="3.40.1160.10:FF:000002">
    <property type="entry name" value="Aspartokinase"/>
    <property type="match status" value="1"/>
</dbReference>
<dbReference type="InterPro" id="IPR005260">
    <property type="entry name" value="Asp_kin_monofn"/>
</dbReference>
<evidence type="ECO:0000256" key="9">
    <source>
        <dbReference type="ARBA" id="ARBA00022777"/>
    </source>
</evidence>
<evidence type="ECO:0000256" key="13">
    <source>
        <dbReference type="ARBA" id="ARBA00047872"/>
    </source>
</evidence>
<dbReference type="OrthoDB" id="9799110at2"/>
<evidence type="ECO:0000256" key="10">
    <source>
        <dbReference type="ARBA" id="ARBA00022840"/>
    </source>
</evidence>
<dbReference type="SUPFAM" id="SSF55021">
    <property type="entry name" value="ACT-like"/>
    <property type="match status" value="2"/>
</dbReference>
<comment type="caution">
    <text evidence="18">The sequence shown here is derived from an EMBL/GenBank/DDBJ whole genome shotgun (WGS) entry which is preliminary data.</text>
</comment>
<accession>A0A267MDH8</accession>
<dbReference type="AlphaFoldDB" id="A0A267MDH8"/>
<dbReference type="GO" id="GO:0004072">
    <property type="term" value="F:aspartate kinase activity"/>
    <property type="evidence" value="ECO:0007669"/>
    <property type="project" value="UniProtKB-EC"/>
</dbReference>
<evidence type="ECO:0000256" key="5">
    <source>
        <dbReference type="ARBA" id="ARBA00010122"/>
    </source>
</evidence>
<evidence type="ECO:0000256" key="8">
    <source>
        <dbReference type="ARBA" id="ARBA00022741"/>
    </source>
</evidence>
<dbReference type="PANTHER" id="PTHR21499">
    <property type="entry name" value="ASPARTATE KINASE"/>
    <property type="match status" value="1"/>
</dbReference>
<feature type="binding site" evidence="14">
    <location>
        <position position="178"/>
    </location>
    <ligand>
        <name>ATP</name>
        <dbReference type="ChEBI" id="CHEBI:30616"/>
    </ligand>
</feature>
<dbReference type="RefSeq" id="WP_095135222.1">
    <property type="nucleotide sequence ID" value="NZ_NIBG01000024.1"/>
</dbReference>
<sequence>MAVVVQKYGGSSVATLEKIKAVASKISKRREKGDKVVVVVSAMGDTTDSLINMANSLNTNPDKRELDMLISTGEQVSISLMSMALQNEGCESVSLTGMQAGIQTKGFHSKARIEDIDLTNLKNHLSEDKVVVVAGFQGVNNNGDITTLGRGGSDTTAVALAAKLDCDCEIYTDVDGIYTVDPRLFPTARKLKSICYEEMLEMASLGAGVMETRSVEIAQKYGVKVYVALNTGEWEGTYIKESDNTMESKAITGLSLSDKDLMVTIDNVRYDIQNISYIFNELASKDINIDMISQTAPAGGHVSLSFTAPKTDEKIILDILENVEKKIGNINVEIEKDITKLSVVGIGMRSQSGVAAKVFDILARNNIQFKQVTTSEIRISYTIDTKDRQRALEAVANEFNL</sequence>
<feature type="binding site" evidence="14">
    <location>
        <position position="183"/>
    </location>
    <ligand>
        <name>ATP</name>
        <dbReference type="ChEBI" id="CHEBI:30616"/>
    </ligand>
</feature>
<keyword evidence="10 14" id="KW-0067">ATP-binding</keyword>
<dbReference type="EMBL" id="NIBG01000024">
    <property type="protein sequence ID" value="PAB57654.1"/>
    <property type="molecule type" value="Genomic_DNA"/>
</dbReference>
<keyword evidence="12" id="KW-0457">Lysine biosynthesis</keyword>
<dbReference type="UniPathway" id="UPA00034">
    <property type="reaction ID" value="UER00015"/>
</dbReference>
<feature type="domain" description="ACT" evidence="17">
    <location>
        <begin position="263"/>
        <end position="337"/>
    </location>
</feature>
<dbReference type="InterPro" id="IPR041740">
    <property type="entry name" value="AKii-LysC-BS"/>
</dbReference>
<dbReference type="GO" id="GO:0009090">
    <property type="term" value="P:homoserine biosynthetic process"/>
    <property type="evidence" value="ECO:0007669"/>
    <property type="project" value="TreeGrafter"/>
</dbReference>